<evidence type="ECO:0000313" key="4">
    <source>
        <dbReference type="Proteomes" id="UP000613011"/>
    </source>
</evidence>
<proteinExistence type="predicted"/>
<evidence type="ECO:0000256" key="1">
    <source>
        <dbReference type="SAM" id="MobiDB-lite"/>
    </source>
</evidence>
<dbReference type="InterPro" id="IPR015943">
    <property type="entry name" value="WD40/YVTN_repeat-like_dom_sf"/>
</dbReference>
<feature type="compositionally biased region" description="Pro residues" evidence="1">
    <location>
        <begin position="36"/>
        <end position="66"/>
    </location>
</feature>
<sequence>MSQGAKNPRLHAVTVLAALVLAACGGGGGDDGPVAVAPPPPAPAPGPSAPPPAPAPTPAPPAPAPAPAAISITSDTQAQPNLRYQVEAPAGARVAITLPDSPTLAVGDTVTVTGMTDAAWEIRQNAGQLVATENLPGNTAPGQAWTTPAAIGERSWWSVASNASGDVLVGVENHPFVTTSSGVHVSRDGGATWVDAGVAGLAGSPIWIGVAMNASGQRIVAVEYDGYVHQSDDAGAQWTRVAALPRGFWEGAAVSRQGDTIAVVGLNQMIRVSTDGGQTWPSTHMAAAWRSIAISTDAQQLLAADHSGSVHIGRRSDSGWIWSVAPIPATLSNWYRVASSADGQVLVAAQGFNPGGGANEIWISRDRGASWTPAVNAAGQRLNGSWTGVAVSGDGQRIAATATGGQVVMAEGGTDTFTALPAPGTDDNWRSVALSADGNRLVAVTGGAVGAAPVPGRLHLSAGNRTSIGTLGSIAADAGDMVQLEYLGAGRFQVREASGGPFTIR</sequence>
<dbReference type="PROSITE" id="PS51257">
    <property type="entry name" value="PROKAR_LIPOPROTEIN"/>
    <property type="match status" value="1"/>
</dbReference>
<dbReference type="RefSeq" id="WP_201682968.1">
    <property type="nucleotide sequence ID" value="NZ_JAEQNA010000001.1"/>
</dbReference>
<dbReference type="CDD" id="cd15482">
    <property type="entry name" value="Sialidase_non-viral"/>
    <property type="match status" value="1"/>
</dbReference>
<feature type="region of interest" description="Disordered" evidence="1">
    <location>
        <begin position="32"/>
        <end position="68"/>
    </location>
</feature>
<feature type="signal peptide" evidence="2">
    <location>
        <begin position="1"/>
        <end position="22"/>
    </location>
</feature>
<dbReference type="AlphaFoldDB" id="A0A936ZRX4"/>
<dbReference type="Proteomes" id="UP000613011">
    <property type="component" value="Unassembled WGS sequence"/>
</dbReference>
<keyword evidence="4" id="KW-1185">Reference proteome</keyword>
<gene>
    <name evidence="3" type="ORF">JI739_06385</name>
</gene>
<evidence type="ECO:0008006" key="5">
    <source>
        <dbReference type="Google" id="ProtNLM"/>
    </source>
</evidence>
<organism evidence="3 4">
    <name type="scientific">Ramlibacter aurantiacus</name>
    <dbReference type="NCBI Taxonomy" id="2801330"/>
    <lineage>
        <taxon>Bacteria</taxon>
        <taxon>Pseudomonadati</taxon>
        <taxon>Pseudomonadota</taxon>
        <taxon>Betaproteobacteria</taxon>
        <taxon>Burkholderiales</taxon>
        <taxon>Comamonadaceae</taxon>
        <taxon>Ramlibacter</taxon>
    </lineage>
</organism>
<comment type="caution">
    <text evidence="3">The sequence shown here is derived from an EMBL/GenBank/DDBJ whole genome shotgun (WGS) entry which is preliminary data.</text>
</comment>
<protein>
    <recommendedName>
        <fullName evidence="5">Exo-alpha-sialidase</fullName>
    </recommendedName>
</protein>
<dbReference type="Gene3D" id="2.130.10.10">
    <property type="entry name" value="YVTN repeat-like/Quinoprotein amine dehydrogenase"/>
    <property type="match status" value="1"/>
</dbReference>
<keyword evidence="2" id="KW-0732">Signal</keyword>
<feature type="chain" id="PRO_5037485821" description="Exo-alpha-sialidase" evidence="2">
    <location>
        <begin position="23"/>
        <end position="505"/>
    </location>
</feature>
<dbReference type="EMBL" id="JAEQNA010000001">
    <property type="protein sequence ID" value="MBL0419970.1"/>
    <property type="molecule type" value="Genomic_DNA"/>
</dbReference>
<evidence type="ECO:0000256" key="2">
    <source>
        <dbReference type="SAM" id="SignalP"/>
    </source>
</evidence>
<reference evidence="3" key="1">
    <citation type="submission" date="2021-01" db="EMBL/GenBank/DDBJ databases">
        <title>Ramlibacter sp. strain AW1 16S ribosomal RNA gene Genome sequencing and assembly.</title>
        <authorList>
            <person name="Kang M."/>
        </authorList>
    </citation>
    <scope>NUCLEOTIDE SEQUENCE</scope>
    <source>
        <strain evidence="3">AW1</strain>
    </source>
</reference>
<dbReference type="SUPFAM" id="SSF110296">
    <property type="entry name" value="Oligoxyloglucan reducing end-specific cellobiohydrolase"/>
    <property type="match status" value="1"/>
</dbReference>
<accession>A0A936ZRX4</accession>
<evidence type="ECO:0000313" key="3">
    <source>
        <dbReference type="EMBL" id="MBL0419970.1"/>
    </source>
</evidence>
<name>A0A936ZRX4_9BURK</name>